<organism evidence="3 4">
    <name type="scientific">Candidatus Moduliflexus flocculans</name>
    <dbReference type="NCBI Taxonomy" id="1499966"/>
    <lineage>
        <taxon>Bacteria</taxon>
        <taxon>Candidatus Moduliflexota</taxon>
        <taxon>Candidatus Moduliflexia</taxon>
        <taxon>Candidatus Moduliflexales</taxon>
        <taxon>Candidatus Moduliflexaceae</taxon>
    </lineage>
</organism>
<dbReference type="PROSITE" id="PS51819">
    <property type="entry name" value="VOC"/>
    <property type="match status" value="2"/>
</dbReference>
<evidence type="ECO:0000256" key="1">
    <source>
        <dbReference type="ARBA" id="ARBA00022723"/>
    </source>
</evidence>
<proteinExistence type="predicted"/>
<dbReference type="STRING" id="1499966.U14_05385"/>
<dbReference type="PANTHER" id="PTHR43048">
    <property type="entry name" value="METHYLMALONYL-COA EPIMERASE"/>
    <property type="match status" value="1"/>
</dbReference>
<dbReference type="InterPro" id="IPR051785">
    <property type="entry name" value="MMCE/EMCE_epimerase"/>
</dbReference>
<keyword evidence="4" id="KW-1185">Reference proteome</keyword>
<dbReference type="HOGENOM" id="CLU_975426_0_0_0"/>
<feature type="domain" description="VOC" evidence="2">
    <location>
        <begin position="156"/>
        <end position="284"/>
    </location>
</feature>
<reference evidence="3 4" key="1">
    <citation type="journal article" date="2015" name="PeerJ">
        <title>First genomic representation of candidate bacterial phylum KSB3 points to enhanced environmental sensing as a trigger of wastewater bulking.</title>
        <authorList>
            <person name="Sekiguchi Y."/>
            <person name="Ohashi A."/>
            <person name="Parks D.H."/>
            <person name="Yamauchi T."/>
            <person name="Tyson G.W."/>
            <person name="Hugenholtz P."/>
        </authorList>
    </citation>
    <scope>NUCLEOTIDE SEQUENCE [LARGE SCALE GENOMIC DNA]</scope>
</reference>
<accession>A0A081BRS6</accession>
<dbReference type="InterPro" id="IPR004360">
    <property type="entry name" value="Glyas_Fos-R_dOase_dom"/>
</dbReference>
<dbReference type="SUPFAM" id="SSF54593">
    <property type="entry name" value="Glyoxalase/Bleomycin resistance protein/Dihydroxybiphenyl dioxygenase"/>
    <property type="match status" value="2"/>
</dbReference>
<gene>
    <name evidence="3" type="ORF">U14_05385</name>
</gene>
<name>A0A081BRS6_9BACT</name>
<dbReference type="GO" id="GO:0046491">
    <property type="term" value="P:L-methylmalonyl-CoA metabolic process"/>
    <property type="evidence" value="ECO:0007669"/>
    <property type="project" value="TreeGrafter"/>
</dbReference>
<evidence type="ECO:0000313" key="4">
    <source>
        <dbReference type="Proteomes" id="UP000030700"/>
    </source>
</evidence>
<dbReference type="PANTHER" id="PTHR43048:SF6">
    <property type="entry name" value="BLR8189 PROTEIN"/>
    <property type="match status" value="1"/>
</dbReference>
<dbReference type="InterPro" id="IPR037523">
    <property type="entry name" value="VOC_core"/>
</dbReference>
<dbReference type="GO" id="GO:0046872">
    <property type="term" value="F:metal ion binding"/>
    <property type="evidence" value="ECO:0007669"/>
    <property type="project" value="UniProtKB-KW"/>
</dbReference>
<sequence>MLLENNLQGGQHVGIPVVDLDRAVAWYTKTLGFQVIHTPTAPGAEGEIKVAFLQLCDMVIECYQLLGKEREEILRRQHGHIDHITLDVLDINQALQIARNAGAELDNSTPNGVVFLKEFWSKGAKYVMLKGPMGEKVELNQRLDASPSRRTDIFGGWSHLGIPVTNIEESLAFYRRFGFETIMTAEIPEHGDVVRAAMIEKDRFVIELYQLVGAERAEIAARKDGHIDHIAFTVVDVDRAFAELCAEGFAPLESSPVRLDFWEKGYKYFNIRGPVGEKLEFGQTL</sequence>
<evidence type="ECO:0000313" key="3">
    <source>
        <dbReference type="EMBL" id="GAK54107.1"/>
    </source>
</evidence>
<evidence type="ECO:0000259" key="2">
    <source>
        <dbReference type="PROSITE" id="PS51819"/>
    </source>
</evidence>
<dbReference type="GO" id="GO:0004493">
    <property type="term" value="F:methylmalonyl-CoA epimerase activity"/>
    <property type="evidence" value="ECO:0007669"/>
    <property type="project" value="TreeGrafter"/>
</dbReference>
<feature type="domain" description="VOC" evidence="2">
    <location>
        <begin position="9"/>
        <end position="142"/>
    </location>
</feature>
<dbReference type="AlphaFoldDB" id="A0A081BRS6"/>
<dbReference type="Proteomes" id="UP000030700">
    <property type="component" value="Unassembled WGS sequence"/>
</dbReference>
<dbReference type="EMBL" id="DF820460">
    <property type="protein sequence ID" value="GAK54107.1"/>
    <property type="molecule type" value="Genomic_DNA"/>
</dbReference>
<dbReference type="InterPro" id="IPR029068">
    <property type="entry name" value="Glyas_Bleomycin-R_OHBP_Dase"/>
</dbReference>
<dbReference type="Pfam" id="PF00903">
    <property type="entry name" value="Glyoxalase"/>
    <property type="match status" value="2"/>
</dbReference>
<dbReference type="Gene3D" id="3.10.180.10">
    <property type="entry name" value="2,3-Dihydroxybiphenyl 1,2-Dioxygenase, domain 1"/>
    <property type="match status" value="2"/>
</dbReference>
<protein>
    <recommendedName>
        <fullName evidence="2">VOC domain-containing protein</fullName>
    </recommendedName>
</protein>
<keyword evidence="1" id="KW-0479">Metal-binding</keyword>